<proteinExistence type="predicted"/>
<dbReference type="EMBL" id="CM047585">
    <property type="protein sequence ID" value="KAI9910775.1"/>
    <property type="molecule type" value="Genomic_DNA"/>
</dbReference>
<accession>A0ACC0VXX1</accession>
<gene>
    <name evidence="1" type="ORF">PsorP6_010355</name>
</gene>
<sequence length="748" mass="83178">MISNQRLTRATSKSLGTVSDSNSSIRSLSTETSLDTDEEGTNVVPWPSNRHLVDRARAAHVRIDFDALGADLETDDAGAWERVDVVDAFVVSKRVVKGPDTRLPGLDLVCTGPIDATLAEVARLLRSHSELELASTLHGLYAKQFLFATLDREVPCTAPRDDDDDVAVDALATQLHVKTTSFTRPNVLARNEQWCFAEWFQPHAARDGFTISQRALPRQEPTPGRVRTPTARVNQLHGLNASYRVDKIPHQTKGVRILYNVWFEQVDDTTHATSEDCRGEGSLFRSDKCPFSSPPLVSSPSRAANDDGVMKPKHQLRRLLSLSHGLTNLPELIRRRRYGFQVPANLGTIHVANPRCPCCTHSLTPLKRSLSRAAVALATKSVRALKSDTRRCYLCGYRVCINCWRAECMESRQGRVASIVVCTRCHASVHACDYAHVAAAHERRPAQVIPEDPNESTAFLLTAFLEASFTTAATSQKDRRALVDIVRILLEQSGAKENAMQRDTLSPDSVPLDELSTFLRDRTQFPALETCVFASAEAREYLIHGSDTRTERMVPSSLNPHADACRLKVARESGLLQLAHDLAPVDTCASRPRTSCDMQDLHFLCQLAVRTTQFAHAFVAIMGTQHNHVVAATHADFLHAALPREETFCQHTILSTDPFLITYPEADVRFHHMPAIEAFSIRTYVGFPMMMQTRDEEKTIAMGTFCCFDARARGQLTRTQYTTMKRLAETASRLIQLKGQQLLHPAAG</sequence>
<evidence type="ECO:0000313" key="2">
    <source>
        <dbReference type="Proteomes" id="UP001163321"/>
    </source>
</evidence>
<name>A0ACC0VXX1_9STRA</name>
<evidence type="ECO:0000313" key="1">
    <source>
        <dbReference type="EMBL" id="KAI9910775.1"/>
    </source>
</evidence>
<protein>
    <submittedName>
        <fullName evidence="1">Uncharacterized protein</fullName>
    </submittedName>
</protein>
<comment type="caution">
    <text evidence="1">The sequence shown here is derived from an EMBL/GenBank/DDBJ whole genome shotgun (WGS) entry which is preliminary data.</text>
</comment>
<dbReference type="Proteomes" id="UP001163321">
    <property type="component" value="Chromosome 6"/>
</dbReference>
<keyword evidence="2" id="KW-1185">Reference proteome</keyword>
<reference evidence="1 2" key="1">
    <citation type="journal article" date="2022" name="bioRxiv">
        <title>The genome of the oomycete Peronosclerospora sorghi, a cosmopolitan pathogen of maize and sorghum, is inflated with dispersed pseudogenes.</title>
        <authorList>
            <person name="Fletcher K."/>
            <person name="Martin F."/>
            <person name="Isakeit T."/>
            <person name="Cavanaugh K."/>
            <person name="Magill C."/>
            <person name="Michelmore R."/>
        </authorList>
    </citation>
    <scope>NUCLEOTIDE SEQUENCE [LARGE SCALE GENOMIC DNA]</scope>
    <source>
        <strain evidence="1">P6</strain>
    </source>
</reference>
<organism evidence="1 2">
    <name type="scientific">Peronosclerospora sorghi</name>
    <dbReference type="NCBI Taxonomy" id="230839"/>
    <lineage>
        <taxon>Eukaryota</taxon>
        <taxon>Sar</taxon>
        <taxon>Stramenopiles</taxon>
        <taxon>Oomycota</taxon>
        <taxon>Peronosporomycetes</taxon>
        <taxon>Peronosporales</taxon>
        <taxon>Peronosporaceae</taxon>
        <taxon>Peronosclerospora</taxon>
    </lineage>
</organism>